<keyword evidence="3" id="KW-0418">Kinase</keyword>
<dbReference type="Proteomes" id="UP000688137">
    <property type="component" value="Unassembled WGS sequence"/>
</dbReference>
<protein>
    <recommendedName>
        <fullName evidence="4">Phosphagen kinase C-terminal domain-containing protein</fullName>
    </recommendedName>
</protein>
<dbReference type="Pfam" id="PF00217">
    <property type="entry name" value="ATP-gua_Ptrans"/>
    <property type="match status" value="1"/>
</dbReference>
<evidence type="ECO:0000313" key="6">
    <source>
        <dbReference type="Proteomes" id="UP000688137"/>
    </source>
</evidence>
<dbReference type="GO" id="GO:0005524">
    <property type="term" value="F:ATP binding"/>
    <property type="evidence" value="ECO:0007669"/>
    <property type="project" value="UniProtKB-UniRule"/>
</dbReference>
<keyword evidence="3" id="KW-0808">Transferase</keyword>
<dbReference type="AlphaFoldDB" id="A0A8S1LME2"/>
<organism evidence="5 6">
    <name type="scientific">Paramecium primaurelia</name>
    <dbReference type="NCBI Taxonomy" id="5886"/>
    <lineage>
        <taxon>Eukaryota</taxon>
        <taxon>Sar</taxon>
        <taxon>Alveolata</taxon>
        <taxon>Ciliophora</taxon>
        <taxon>Intramacronucleata</taxon>
        <taxon>Oligohymenophorea</taxon>
        <taxon>Peniculida</taxon>
        <taxon>Parameciidae</taxon>
        <taxon>Paramecium</taxon>
    </lineage>
</organism>
<evidence type="ECO:0000256" key="1">
    <source>
        <dbReference type="ARBA" id="ARBA00022741"/>
    </source>
</evidence>
<accession>A0A8S1LME2</accession>
<proteinExistence type="inferred from homology"/>
<gene>
    <name evidence="5" type="ORF">PPRIM_AZ9-3.1.T0410004</name>
</gene>
<name>A0A8S1LME2_PARPR</name>
<dbReference type="InterPro" id="IPR022414">
    <property type="entry name" value="ATP-guanido_PTrfase_cat"/>
</dbReference>
<keyword evidence="1 3" id="KW-0547">Nucleotide-binding</keyword>
<keyword evidence="2 3" id="KW-0067">ATP-binding</keyword>
<evidence type="ECO:0000259" key="4">
    <source>
        <dbReference type="PROSITE" id="PS51510"/>
    </source>
</evidence>
<comment type="caution">
    <text evidence="3">Lacks conserved residue(s) required for the propagation of feature annotation.</text>
</comment>
<comment type="similarity">
    <text evidence="3">Belongs to the ATP:guanido phosphotransferase family.</text>
</comment>
<dbReference type="GO" id="GO:0016301">
    <property type="term" value="F:kinase activity"/>
    <property type="evidence" value="ECO:0007669"/>
    <property type="project" value="UniProtKB-KW"/>
</dbReference>
<comment type="caution">
    <text evidence="5">The sequence shown here is derived from an EMBL/GenBank/DDBJ whole genome shotgun (WGS) entry which is preliminary data.</text>
</comment>
<feature type="binding site" evidence="3">
    <location>
        <begin position="38"/>
        <end position="43"/>
    </location>
    <ligand>
        <name>ATP</name>
        <dbReference type="ChEBI" id="CHEBI:30616"/>
    </ligand>
</feature>
<dbReference type="EMBL" id="CAJJDM010000040">
    <property type="protein sequence ID" value="CAD8067472.1"/>
    <property type="molecule type" value="Genomic_DNA"/>
</dbReference>
<feature type="binding site" evidence="3">
    <location>
        <begin position="6"/>
        <end position="10"/>
    </location>
    <ligand>
        <name>ATP</name>
        <dbReference type="ChEBI" id="CHEBI:30616"/>
    </ligand>
</feature>
<evidence type="ECO:0000256" key="2">
    <source>
        <dbReference type="ARBA" id="ARBA00022840"/>
    </source>
</evidence>
<dbReference type="PROSITE" id="PS51510">
    <property type="entry name" value="PHOSPHAGEN_KINASE_C"/>
    <property type="match status" value="1"/>
</dbReference>
<keyword evidence="6" id="KW-1185">Reference proteome</keyword>
<reference evidence="5" key="1">
    <citation type="submission" date="2021-01" db="EMBL/GenBank/DDBJ databases">
        <authorList>
            <consortium name="Genoscope - CEA"/>
            <person name="William W."/>
        </authorList>
    </citation>
    <scope>NUCLEOTIDE SEQUENCE</scope>
</reference>
<evidence type="ECO:0000256" key="3">
    <source>
        <dbReference type="PROSITE-ProRule" id="PRU00843"/>
    </source>
</evidence>
<sequence length="61" mass="6681">MGTGKRQSILGKFLNITKQGTDEKKLKEIAKQFGLQARGCGCEHSEMDKEVTADISPSARI</sequence>
<feature type="domain" description="Phosphagen kinase C-terminal" evidence="4">
    <location>
        <begin position="1"/>
        <end position="61"/>
    </location>
</feature>
<evidence type="ECO:0000313" key="5">
    <source>
        <dbReference type="EMBL" id="CAD8067472.1"/>
    </source>
</evidence>